<dbReference type="GO" id="GO:0006633">
    <property type="term" value="P:fatty acid biosynthetic process"/>
    <property type="evidence" value="ECO:0007669"/>
    <property type="project" value="UniProtKB-UniRule"/>
</dbReference>
<evidence type="ECO:0000256" key="5">
    <source>
        <dbReference type="ARBA" id="ARBA00022842"/>
    </source>
</evidence>
<dbReference type="OrthoDB" id="517356at2"/>
<dbReference type="SUPFAM" id="SSF56214">
    <property type="entry name" value="4'-phosphopantetheinyl transferase"/>
    <property type="match status" value="1"/>
</dbReference>
<comment type="catalytic activity">
    <reaction evidence="8">
        <text>apo-[ACP] + CoA = holo-[ACP] + adenosine 3',5'-bisphosphate + H(+)</text>
        <dbReference type="Rhea" id="RHEA:12068"/>
        <dbReference type="Rhea" id="RHEA-COMP:9685"/>
        <dbReference type="Rhea" id="RHEA-COMP:9690"/>
        <dbReference type="ChEBI" id="CHEBI:15378"/>
        <dbReference type="ChEBI" id="CHEBI:29999"/>
        <dbReference type="ChEBI" id="CHEBI:57287"/>
        <dbReference type="ChEBI" id="CHEBI:58343"/>
        <dbReference type="ChEBI" id="CHEBI:64479"/>
        <dbReference type="EC" id="2.7.8.7"/>
    </reaction>
</comment>
<evidence type="ECO:0000259" key="9">
    <source>
        <dbReference type="Pfam" id="PF01648"/>
    </source>
</evidence>
<comment type="function">
    <text evidence="8">Transfers the 4'-phosphopantetheine moiety from coenzyme A to a Ser of acyl-carrier-protein.</text>
</comment>
<dbReference type="GO" id="GO:0008897">
    <property type="term" value="F:holo-[acyl-carrier-protein] synthase activity"/>
    <property type="evidence" value="ECO:0007669"/>
    <property type="project" value="UniProtKB-UniRule"/>
</dbReference>
<dbReference type="Pfam" id="PF01648">
    <property type="entry name" value="ACPS"/>
    <property type="match status" value="1"/>
</dbReference>
<evidence type="ECO:0000256" key="2">
    <source>
        <dbReference type="ARBA" id="ARBA00022679"/>
    </source>
</evidence>
<accession>A0A3L7ATS4</accession>
<dbReference type="NCBIfam" id="NF000832">
    <property type="entry name" value="PRK00070.3-2"/>
    <property type="match status" value="1"/>
</dbReference>
<dbReference type="HAMAP" id="MF_00101">
    <property type="entry name" value="AcpS"/>
    <property type="match status" value="1"/>
</dbReference>
<keyword evidence="11" id="KW-1185">Reference proteome</keyword>
<dbReference type="NCBIfam" id="TIGR00556">
    <property type="entry name" value="pantethn_trn"/>
    <property type="match status" value="1"/>
</dbReference>
<comment type="caution">
    <text evidence="10">The sequence shown here is derived from an EMBL/GenBank/DDBJ whole genome shotgun (WGS) entry which is preliminary data.</text>
</comment>
<dbReference type="InterPro" id="IPR037143">
    <property type="entry name" value="4-PPantetheinyl_Trfase_dom_sf"/>
</dbReference>
<dbReference type="InterPro" id="IPR008278">
    <property type="entry name" value="4-PPantetheinyl_Trfase_dom"/>
</dbReference>
<evidence type="ECO:0000256" key="7">
    <source>
        <dbReference type="ARBA" id="ARBA00023160"/>
    </source>
</evidence>
<dbReference type="GO" id="GO:0000287">
    <property type="term" value="F:magnesium ion binding"/>
    <property type="evidence" value="ECO:0007669"/>
    <property type="project" value="UniProtKB-UniRule"/>
</dbReference>
<feature type="domain" description="4'-phosphopantetheinyl transferase" evidence="9">
    <location>
        <begin position="4"/>
        <end position="110"/>
    </location>
</feature>
<evidence type="ECO:0000256" key="3">
    <source>
        <dbReference type="ARBA" id="ARBA00022723"/>
    </source>
</evidence>
<dbReference type="AlphaFoldDB" id="A0A3L7ATS4"/>
<comment type="subcellular location">
    <subcellularLocation>
        <location evidence="8">Cytoplasm</location>
    </subcellularLocation>
</comment>
<sequence length="120" mass="12792">MIVGIGVDLVDLPRFLRTLERTPALRERLFTPAERELNGRSLAGRFAAKEALIKALGGSEDVFWQEIEVLGDPSGAPILTTSGSTARRLAERGIESVHLSISHDGDAAIAFVVAEGGGPR</sequence>
<evidence type="ECO:0000256" key="4">
    <source>
        <dbReference type="ARBA" id="ARBA00022832"/>
    </source>
</evidence>
<feature type="binding site" evidence="8">
    <location>
        <position position="8"/>
    </location>
    <ligand>
        <name>Mg(2+)</name>
        <dbReference type="ChEBI" id="CHEBI:18420"/>
    </ligand>
</feature>
<keyword evidence="1 8" id="KW-0444">Lipid biosynthesis</keyword>
<dbReference type="InterPro" id="IPR004568">
    <property type="entry name" value="Ppantetheine-prot_Trfase_dom"/>
</dbReference>
<dbReference type="GO" id="GO:0005737">
    <property type="term" value="C:cytoplasm"/>
    <property type="evidence" value="ECO:0007669"/>
    <property type="project" value="UniProtKB-SubCell"/>
</dbReference>
<dbReference type="InterPro" id="IPR002582">
    <property type="entry name" value="ACPS"/>
</dbReference>
<comment type="similarity">
    <text evidence="8">Belongs to the P-Pant transferase superfamily. AcpS family.</text>
</comment>
<evidence type="ECO:0000256" key="6">
    <source>
        <dbReference type="ARBA" id="ARBA00023098"/>
    </source>
</evidence>
<feature type="binding site" evidence="8">
    <location>
        <position position="50"/>
    </location>
    <ligand>
        <name>Mg(2+)</name>
        <dbReference type="ChEBI" id="CHEBI:18420"/>
    </ligand>
</feature>
<keyword evidence="8" id="KW-0963">Cytoplasm</keyword>
<keyword evidence="3 8" id="KW-0479">Metal-binding</keyword>
<evidence type="ECO:0000313" key="10">
    <source>
        <dbReference type="EMBL" id="RLP83836.1"/>
    </source>
</evidence>
<organism evidence="10 11">
    <name type="scientific">Mycetocola lacteus</name>
    <dbReference type="NCBI Taxonomy" id="76637"/>
    <lineage>
        <taxon>Bacteria</taxon>
        <taxon>Bacillati</taxon>
        <taxon>Actinomycetota</taxon>
        <taxon>Actinomycetes</taxon>
        <taxon>Micrococcales</taxon>
        <taxon>Microbacteriaceae</taxon>
        <taxon>Mycetocola</taxon>
    </lineage>
</organism>
<keyword evidence="6 8" id="KW-0443">Lipid metabolism</keyword>
<gene>
    <name evidence="8" type="primary">acpS</name>
    <name evidence="10" type="ORF">D9V34_03245</name>
</gene>
<dbReference type="RefSeq" id="WP_121687492.1">
    <property type="nucleotide sequence ID" value="NZ_RCUY01000002.1"/>
</dbReference>
<proteinExistence type="inferred from homology"/>
<evidence type="ECO:0000256" key="1">
    <source>
        <dbReference type="ARBA" id="ARBA00022516"/>
    </source>
</evidence>
<keyword evidence="4 8" id="KW-0276">Fatty acid metabolism</keyword>
<keyword evidence="2 8" id="KW-0808">Transferase</keyword>
<dbReference type="Gene3D" id="3.90.470.20">
    <property type="entry name" value="4'-phosphopantetheinyl transferase domain"/>
    <property type="match status" value="1"/>
</dbReference>
<keyword evidence="7 8" id="KW-0275">Fatty acid biosynthesis</keyword>
<protein>
    <recommendedName>
        <fullName evidence="8">Holo-[acyl-carrier-protein] synthase</fullName>
        <shortName evidence="8">Holo-ACP synthase</shortName>
        <ecNumber evidence="8">2.7.8.7</ecNumber>
    </recommendedName>
    <alternativeName>
        <fullName evidence="8">4'-phosphopantetheinyl transferase AcpS</fullName>
    </alternativeName>
</protein>
<name>A0A3L7ATS4_9MICO</name>
<evidence type="ECO:0000313" key="11">
    <source>
        <dbReference type="Proteomes" id="UP000269438"/>
    </source>
</evidence>
<dbReference type="EMBL" id="RCUY01000002">
    <property type="protein sequence ID" value="RLP83836.1"/>
    <property type="molecule type" value="Genomic_DNA"/>
</dbReference>
<reference evidence="10 11" key="1">
    <citation type="submission" date="2018-10" db="EMBL/GenBank/DDBJ databases">
        <authorList>
            <person name="Li J."/>
        </authorList>
    </citation>
    <scope>NUCLEOTIDE SEQUENCE [LARGE SCALE GENOMIC DNA]</scope>
    <source>
        <strain evidence="10 11">JCM 11654</strain>
    </source>
</reference>
<dbReference type="NCBIfam" id="TIGR00516">
    <property type="entry name" value="acpS"/>
    <property type="match status" value="1"/>
</dbReference>
<dbReference type="Proteomes" id="UP000269438">
    <property type="component" value="Unassembled WGS sequence"/>
</dbReference>
<dbReference type="EC" id="2.7.8.7" evidence="8"/>
<evidence type="ECO:0000256" key="8">
    <source>
        <dbReference type="HAMAP-Rule" id="MF_00101"/>
    </source>
</evidence>
<keyword evidence="5 8" id="KW-0460">Magnesium</keyword>
<comment type="cofactor">
    <cofactor evidence="8">
        <name>Mg(2+)</name>
        <dbReference type="ChEBI" id="CHEBI:18420"/>
    </cofactor>
</comment>